<proteinExistence type="predicted"/>
<dbReference type="GO" id="GO:0004252">
    <property type="term" value="F:serine-type endopeptidase activity"/>
    <property type="evidence" value="ECO:0007669"/>
    <property type="project" value="InterPro"/>
</dbReference>
<dbReference type="GO" id="GO:0006508">
    <property type="term" value="P:proteolysis"/>
    <property type="evidence" value="ECO:0007669"/>
    <property type="project" value="UniProtKB-KW"/>
</dbReference>
<evidence type="ECO:0000256" key="2">
    <source>
        <dbReference type="ARBA" id="ARBA00022692"/>
    </source>
</evidence>
<dbReference type="Pfam" id="PF01694">
    <property type="entry name" value="Rhomboid"/>
    <property type="match status" value="1"/>
</dbReference>
<dbReference type="Gene3D" id="1.20.1540.10">
    <property type="entry name" value="Rhomboid-like"/>
    <property type="match status" value="1"/>
</dbReference>
<sequence length="225" mass="25790">METSETGSFLKSFIISFYLVVVMWCVKWVEFKYDINFASFGIVPRTVPGLIGILIAPFIHEDFVHLTSNSLPLLITTTMLWYFFEEMATKTFLSIYIITGIGVWLLARPAIHIGASGVIYGLTAFLFFSGLFRRDYRLMALSLLIIFLYGSLIWGIFPFIPEISWESHLIGGLVGTFIAFLFRKQGPQRKVYSIEIEEDDLGEEDEYWNTAEEPGTDEEEEDKQS</sequence>
<dbReference type="InterPro" id="IPR050925">
    <property type="entry name" value="Rhomboid_protease_S54"/>
</dbReference>
<feature type="transmembrane region" description="Helical" evidence="6">
    <location>
        <begin position="91"/>
        <end position="107"/>
    </location>
</feature>
<keyword evidence="8" id="KW-0378">Hydrolase</keyword>
<reference evidence="8 9" key="1">
    <citation type="submission" date="2017-05" db="EMBL/GenBank/DDBJ databases">
        <authorList>
            <person name="Varghese N."/>
            <person name="Submissions S."/>
        </authorList>
    </citation>
    <scope>NUCLEOTIDE SEQUENCE [LARGE SCALE GENOMIC DNA]</scope>
    <source>
        <strain evidence="8 9">DSM 21342</strain>
    </source>
</reference>
<dbReference type="Proteomes" id="UP000315971">
    <property type="component" value="Unassembled WGS sequence"/>
</dbReference>
<keyword evidence="2 6" id="KW-0812">Transmembrane</keyword>
<feature type="transmembrane region" description="Helical" evidence="6">
    <location>
        <begin position="12"/>
        <end position="30"/>
    </location>
</feature>
<dbReference type="EMBL" id="FXSZ01000007">
    <property type="protein sequence ID" value="SMO71715.1"/>
    <property type="molecule type" value="Genomic_DNA"/>
</dbReference>
<feature type="compositionally biased region" description="Acidic residues" evidence="5">
    <location>
        <begin position="214"/>
        <end position="225"/>
    </location>
</feature>
<dbReference type="PANTHER" id="PTHR43731:SF9">
    <property type="entry name" value="SLR1461 PROTEIN"/>
    <property type="match status" value="1"/>
</dbReference>
<feature type="transmembrane region" description="Helical" evidence="6">
    <location>
        <begin position="163"/>
        <end position="182"/>
    </location>
</feature>
<comment type="subcellular location">
    <subcellularLocation>
        <location evidence="1">Membrane</location>
        <topology evidence="1">Multi-pass membrane protein</topology>
    </subcellularLocation>
</comment>
<dbReference type="OrthoDB" id="465874at2"/>
<protein>
    <submittedName>
        <fullName evidence="8">Membrane associated serine protease, rhomboid family</fullName>
    </submittedName>
</protein>
<feature type="domain" description="Peptidase S54 rhomboid" evidence="7">
    <location>
        <begin position="52"/>
        <end position="184"/>
    </location>
</feature>
<evidence type="ECO:0000256" key="6">
    <source>
        <dbReference type="SAM" id="Phobius"/>
    </source>
</evidence>
<dbReference type="AlphaFoldDB" id="A0A521DJE4"/>
<keyword evidence="3 6" id="KW-1133">Transmembrane helix</keyword>
<feature type="transmembrane region" description="Helical" evidence="6">
    <location>
        <begin position="42"/>
        <end position="60"/>
    </location>
</feature>
<keyword evidence="8" id="KW-0645">Protease</keyword>
<dbReference type="InterPro" id="IPR022764">
    <property type="entry name" value="Peptidase_S54_rhomboid_dom"/>
</dbReference>
<feature type="transmembrane region" description="Helical" evidence="6">
    <location>
        <begin position="66"/>
        <end position="84"/>
    </location>
</feature>
<evidence type="ECO:0000256" key="3">
    <source>
        <dbReference type="ARBA" id="ARBA00022989"/>
    </source>
</evidence>
<feature type="region of interest" description="Disordered" evidence="5">
    <location>
        <begin position="202"/>
        <end position="225"/>
    </location>
</feature>
<dbReference type="GO" id="GO:0016020">
    <property type="term" value="C:membrane"/>
    <property type="evidence" value="ECO:0007669"/>
    <property type="project" value="UniProtKB-SubCell"/>
</dbReference>
<name>A0A521DJE4_9SPHI</name>
<dbReference type="InterPro" id="IPR035952">
    <property type="entry name" value="Rhomboid-like_sf"/>
</dbReference>
<gene>
    <name evidence="8" type="ORF">SAMN06265350_10744</name>
</gene>
<evidence type="ECO:0000313" key="8">
    <source>
        <dbReference type="EMBL" id="SMO71715.1"/>
    </source>
</evidence>
<dbReference type="PANTHER" id="PTHR43731">
    <property type="entry name" value="RHOMBOID PROTEASE"/>
    <property type="match status" value="1"/>
</dbReference>
<evidence type="ECO:0000313" key="9">
    <source>
        <dbReference type="Proteomes" id="UP000315971"/>
    </source>
</evidence>
<feature type="transmembrane region" description="Helical" evidence="6">
    <location>
        <begin position="138"/>
        <end position="157"/>
    </location>
</feature>
<keyword evidence="9" id="KW-1185">Reference proteome</keyword>
<keyword evidence="4 6" id="KW-0472">Membrane</keyword>
<dbReference type="SUPFAM" id="SSF144091">
    <property type="entry name" value="Rhomboid-like"/>
    <property type="match status" value="1"/>
</dbReference>
<feature type="transmembrane region" description="Helical" evidence="6">
    <location>
        <begin position="113"/>
        <end position="131"/>
    </location>
</feature>
<accession>A0A521DJE4</accession>
<dbReference type="RefSeq" id="WP_142604236.1">
    <property type="nucleotide sequence ID" value="NZ_FXSZ01000007.1"/>
</dbReference>
<evidence type="ECO:0000256" key="4">
    <source>
        <dbReference type="ARBA" id="ARBA00023136"/>
    </source>
</evidence>
<organism evidence="8 9">
    <name type="scientific">Solitalea koreensis</name>
    <dbReference type="NCBI Taxonomy" id="543615"/>
    <lineage>
        <taxon>Bacteria</taxon>
        <taxon>Pseudomonadati</taxon>
        <taxon>Bacteroidota</taxon>
        <taxon>Sphingobacteriia</taxon>
        <taxon>Sphingobacteriales</taxon>
        <taxon>Sphingobacteriaceae</taxon>
        <taxon>Solitalea</taxon>
    </lineage>
</organism>
<evidence type="ECO:0000256" key="1">
    <source>
        <dbReference type="ARBA" id="ARBA00004141"/>
    </source>
</evidence>
<evidence type="ECO:0000259" key="7">
    <source>
        <dbReference type="Pfam" id="PF01694"/>
    </source>
</evidence>
<evidence type="ECO:0000256" key="5">
    <source>
        <dbReference type="SAM" id="MobiDB-lite"/>
    </source>
</evidence>